<gene>
    <name evidence="1" type="ORF">OFN31_31730</name>
</gene>
<name>A0AAP3ENH9_ECOLX</name>
<organism evidence="1 2">
    <name type="scientific">Escherichia coli</name>
    <dbReference type="NCBI Taxonomy" id="562"/>
    <lineage>
        <taxon>Bacteria</taxon>
        <taxon>Pseudomonadati</taxon>
        <taxon>Pseudomonadota</taxon>
        <taxon>Gammaproteobacteria</taxon>
        <taxon>Enterobacterales</taxon>
        <taxon>Enterobacteriaceae</taxon>
        <taxon>Escherichia</taxon>
    </lineage>
</organism>
<protein>
    <submittedName>
        <fullName evidence="1">HsdR</fullName>
    </submittedName>
</protein>
<comment type="caution">
    <text evidence="1">The sequence shown here is derived from an EMBL/GenBank/DDBJ whole genome shotgun (WGS) entry which is preliminary data.</text>
</comment>
<dbReference type="EMBL" id="JAOVKC010001300">
    <property type="protein sequence ID" value="MCV5626202.1"/>
    <property type="molecule type" value="Genomic_DNA"/>
</dbReference>
<evidence type="ECO:0000313" key="1">
    <source>
        <dbReference type="EMBL" id="MCV5626202.1"/>
    </source>
</evidence>
<reference evidence="1" key="1">
    <citation type="submission" date="2023-06" db="EMBL/GenBank/DDBJ databases">
        <title>Deciphering the underlying mechanisms mediating the transmission of blaNDM gene from human to animals in China.</title>
        <authorList>
            <person name="Chen K."/>
            <person name="Chen S."/>
        </authorList>
    </citation>
    <scope>NUCLEOTIDE SEQUENCE</scope>
    <source>
        <strain evidence="1">1199</strain>
    </source>
</reference>
<accession>A0AAP3ENH9</accession>
<feature type="non-terminal residue" evidence="1">
    <location>
        <position position="85"/>
    </location>
</feature>
<dbReference type="Proteomes" id="UP001208624">
    <property type="component" value="Unassembled WGS sequence"/>
</dbReference>
<proteinExistence type="predicted"/>
<feature type="non-terminal residue" evidence="1">
    <location>
        <position position="1"/>
    </location>
</feature>
<dbReference type="AlphaFoldDB" id="A0AAP3ENH9"/>
<evidence type="ECO:0000313" key="2">
    <source>
        <dbReference type="Proteomes" id="UP001208624"/>
    </source>
</evidence>
<sequence length="85" mass="10419">ETRERLKDVLERPLDRETDSAFNKVRKHRNRVVHFYHPTFTEAEQRQILKEQADAWFALNRLLRDEWKVIFGVKHNWKLAFGETR</sequence>